<proteinExistence type="predicted"/>
<dbReference type="Proteomes" id="UP001321479">
    <property type="component" value="Segment"/>
</dbReference>
<sequence>MSYTKIKNDKYIKININAENYTMSDKCFIDVVYDEIIDKIPETKYINDFNCKIKHGTSYTTKIPLGSFIYYITLRIGLWHCYEYKFCMLKLSQQQYHNHLDIKFVDGEKYPIVHINDVLPTSRKNLSCTLF</sequence>
<protein>
    <submittedName>
        <fullName evidence="1">Uncharacterized protein</fullName>
    </submittedName>
</protein>
<dbReference type="GeneID" id="80558810"/>
<evidence type="ECO:0000313" key="2">
    <source>
        <dbReference type="Proteomes" id="UP001321479"/>
    </source>
</evidence>
<name>A0ABM7NTV2_9VIRU</name>
<dbReference type="RefSeq" id="YP_010842213.1">
    <property type="nucleotide sequence ID" value="NC_079139.1"/>
</dbReference>
<keyword evidence="2" id="KW-1185">Reference proteome</keyword>
<reference evidence="1 2" key="1">
    <citation type="submission" date="2021-02" db="EMBL/GenBank/DDBJ databases">
        <title>Cotonvirus japonicus, which uses Golgi apparatus of host cells for its virion factory, phylogenetically links tailed tupanvirus and icosahedral mimivirus.</title>
        <authorList>
            <person name="Takahashi H."/>
            <person name="Fukaya S."/>
            <person name="Song C."/>
            <person name="Murata K."/>
            <person name="Takemura M."/>
        </authorList>
    </citation>
    <scope>NUCLEOTIDE SEQUENCE [LARGE SCALE GENOMIC DNA]</scope>
</reference>
<organism evidence="1 2">
    <name type="scientific">Cotonvirus japonicus</name>
    <dbReference type="NCBI Taxonomy" id="2811091"/>
    <lineage>
        <taxon>Viruses</taxon>
        <taxon>Varidnaviria</taxon>
        <taxon>Bamfordvirae</taxon>
        <taxon>Nucleocytoviricota</taxon>
        <taxon>Megaviricetes</taxon>
        <taxon>Imitervirales</taxon>
        <taxon>Mimiviridae</taxon>
        <taxon>Megamimivirinae</taxon>
        <taxon>Cotonvirus</taxon>
        <taxon>Cotonvirus japonicum</taxon>
    </lineage>
</organism>
<accession>A0ABM7NTV2</accession>
<evidence type="ECO:0000313" key="1">
    <source>
        <dbReference type="EMBL" id="BCS83605.1"/>
    </source>
</evidence>
<dbReference type="EMBL" id="AP024483">
    <property type="protein sequence ID" value="BCS83605.1"/>
    <property type="molecule type" value="Genomic_DNA"/>
</dbReference>